<dbReference type="AlphaFoldDB" id="A0A5C5WNZ7"/>
<evidence type="ECO:0000313" key="4">
    <source>
        <dbReference type="Proteomes" id="UP000317243"/>
    </source>
</evidence>
<feature type="region of interest" description="Disordered" evidence="1">
    <location>
        <begin position="417"/>
        <end position="440"/>
    </location>
</feature>
<feature type="region of interest" description="Disordered" evidence="1">
    <location>
        <begin position="52"/>
        <end position="242"/>
    </location>
</feature>
<dbReference type="RefSeq" id="WP_146511031.1">
    <property type="nucleotide sequence ID" value="NZ_SIHI01000013.1"/>
</dbReference>
<name>A0A5C5WNZ7_9PLAN</name>
<feature type="compositionally biased region" description="Basic and acidic residues" evidence="1">
    <location>
        <begin position="262"/>
        <end position="272"/>
    </location>
</feature>
<accession>A0A5C5WNZ7</accession>
<protein>
    <submittedName>
        <fullName evidence="3">Uncharacterized protein</fullName>
    </submittedName>
</protein>
<reference evidence="3 4" key="1">
    <citation type="submission" date="2019-02" db="EMBL/GenBank/DDBJ databases">
        <title>Deep-cultivation of Planctomycetes and their phenomic and genomic characterization uncovers novel biology.</title>
        <authorList>
            <person name="Wiegand S."/>
            <person name="Jogler M."/>
            <person name="Boedeker C."/>
            <person name="Pinto D."/>
            <person name="Vollmers J."/>
            <person name="Rivas-Marin E."/>
            <person name="Kohn T."/>
            <person name="Peeters S.H."/>
            <person name="Heuer A."/>
            <person name="Rast P."/>
            <person name="Oberbeckmann S."/>
            <person name="Bunk B."/>
            <person name="Jeske O."/>
            <person name="Meyerdierks A."/>
            <person name="Storesund J.E."/>
            <person name="Kallscheuer N."/>
            <person name="Luecker S."/>
            <person name="Lage O.M."/>
            <person name="Pohl T."/>
            <person name="Merkel B.J."/>
            <person name="Hornburger P."/>
            <person name="Mueller R.-W."/>
            <person name="Bruemmer F."/>
            <person name="Labrenz M."/>
            <person name="Spormann A.M."/>
            <person name="Op Den Camp H."/>
            <person name="Overmann J."/>
            <person name="Amann R."/>
            <person name="Jetten M.S.M."/>
            <person name="Mascher T."/>
            <person name="Medema M.H."/>
            <person name="Devos D.P."/>
            <person name="Kaster A.-K."/>
            <person name="Ovreas L."/>
            <person name="Rohde M."/>
            <person name="Galperin M.Y."/>
            <person name="Jogler C."/>
        </authorList>
    </citation>
    <scope>NUCLEOTIDE SEQUENCE [LARGE SCALE GENOMIC DNA]</scope>
    <source>
        <strain evidence="3 4">KOR42</strain>
    </source>
</reference>
<feature type="transmembrane region" description="Helical" evidence="2">
    <location>
        <begin position="360"/>
        <end position="383"/>
    </location>
</feature>
<feature type="region of interest" description="Disordered" evidence="1">
    <location>
        <begin position="262"/>
        <end position="322"/>
    </location>
</feature>
<keyword evidence="2" id="KW-1133">Transmembrane helix</keyword>
<sequence>MWCANCQEDVATEISQDGQTLKCTTCGDVVREVFAPSLHPETKSARELLQKWAEEQKLTIQKPSQPKTPPAEPKSDRSASRSLTTDQTSSDQAPTDQTQAEPASTEQASPDAAAKVASTKQDAVAKVGANSSDEHREETADQIVKKNLSGESLKEDAAADEIDSVNSSESQNSAHGVSASHEVPPTIQRKAETSSRSSSDPSFRVDTAHGSERFSDSAEDTTHGKRRRLIPRAPNLSAVNRDQIDEDVAESNDVHVDEFASKQQHAAEHDLASEVPEADDPETGDTVNATGPRQTHLEHHSEQGPPPPHFDMQNVRKKSRSRPGKVEAMWGQLLAYAGVGILTLGSILVLWGYFGSIESYASTGWLLSTAGQMLLLLGLVTLISGGMEQTKTEVTEQIEYLGGRMIRIEESTEQLLNGPHFGRHKETSSKNSQLHPKRAE</sequence>
<feature type="transmembrane region" description="Helical" evidence="2">
    <location>
        <begin position="333"/>
        <end position="354"/>
    </location>
</feature>
<comment type="caution">
    <text evidence="3">The sequence shown here is derived from an EMBL/GenBank/DDBJ whole genome shotgun (WGS) entry which is preliminary data.</text>
</comment>
<keyword evidence="2" id="KW-0812">Transmembrane</keyword>
<evidence type="ECO:0000256" key="2">
    <source>
        <dbReference type="SAM" id="Phobius"/>
    </source>
</evidence>
<keyword evidence="2" id="KW-0472">Membrane</keyword>
<evidence type="ECO:0000313" key="3">
    <source>
        <dbReference type="EMBL" id="TWT51542.1"/>
    </source>
</evidence>
<feature type="compositionally biased region" description="Basic and acidic residues" evidence="1">
    <location>
        <begin position="206"/>
        <end position="223"/>
    </location>
</feature>
<gene>
    <name evidence="3" type="ORF">KOR42_35900</name>
</gene>
<organism evidence="3 4">
    <name type="scientific">Thalassoglobus neptunius</name>
    <dbReference type="NCBI Taxonomy" id="1938619"/>
    <lineage>
        <taxon>Bacteria</taxon>
        <taxon>Pseudomonadati</taxon>
        <taxon>Planctomycetota</taxon>
        <taxon>Planctomycetia</taxon>
        <taxon>Planctomycetales</taxon>
        <taxon>Planctomycetaceae</taxon>
        <taxon>Thalassoglobus</taxon>
    </lineage>
</organism>
<feature type="compositionally biased region" description="Polar residues" evidence="1">
    <location>
        <begin position="164"/>
        <end position="175"/>
    </location>
</feature>
<keyword evidence="4" id="KW-1185">Reference proteome</keyword>
<dbReference type="Proteomes" id="UP000317243">
    <property type="component" value="Unassembled WGS sequence"/>
</dbReference>
<feature type="compositionally biased region" description="Polar residues" evidence="1">
    <location>
        <begin position="80"/>
        <end position="108"/>
    </location>
</feature>
<dbReference type="OrthoDB" id="210138at2"/>
<evidence type="ECO:0000256" key="1">
    <source>
        <dbReference type="SAM" id="MobiDB-lite"/>
    </source>
</evidence>
<dbReference type="EMBL" id="SIHI01000013">
    <property type="protein sequence ID" value="TWT51542.1"/>
    <property type="molecule type" value="Genomic_DNA"/>
</dbReference>
<proteinExistence type="predicted"/>